<dbReference type="Proteomes" id="UP000654075">
    <property type="component" value="Unassembled WGS sequence"/>
</dbReference>
<reference evidence="1" key="1">
    <citation type="submission" date="2021-02" db="EMBL/GenBank/DDBJ databases">
        <authorList>
            <person name="Dougan E. K."/>
            <person name="Rhodes N."/>
            <person name="Thang M."/>
            <person name="Chan C."/>
        </authorList>
    </citation>
    <scope>NUCLEOTIDE SEQUENCE</scope>
</reference>
<evidence type="ECO:0000313" key="2">
    <source>
        <dbReference type="Proteomes" id="UP000654075"/>
    </source>
</evidence>
<evidence type="ECO:0000313" key="1">
    <source>
        <dbReference type="EMBL" id="CAE8634007.1"/>
    </source>
</evidence>
<gene>
    <name evidence="1" type="ORF">PGLA1383_LOCUS49681</name>
</gene>
<feature type="non-terminal residue" evidence="1">
    <location>
        <position position="130"/>
    </location>
</feature>
<comment type="caution">
    <text evidence="1">The sequence shown here is derived from an EMBL/GenBank/DDBJ whole genome shotgun (WGS) entry which is preliminary data.</text>
</comment>
<name>A0A813H8V4_POLGL</name>
<accession>A0A813H8V4</accession>
<proteinExistence type="predicted"/>
<protein>
    <submittedName>
        <fullName evidence="1">Uncharacterized protein</fullName>
    </submittedName>
</protein>
<dbReference type="EMBL" id="CAJNNV010030875">
    <property type="protein sequence ID" value="CAE8634007.1"/>
    <property type="molecule type" value="Genomic_DNA"/>
</dbReference>
<sequence length="130" mass="14390">AWKDVAAKPVEGLGAAIRAGDGVYKASKRKANGTAKLGEPRTRSVEVLGDCLLCCAVRSEVDADNTRWRDSNGVCRRPEEREEELTKVRRLRQQVCNLIAGQVEDIEGPDGFAEDALYEGRKSQWLVKCE</sequence>
<dbReference type="AlphaFoldDB" id="A0A813H8V4"/>
<keyword evidence="2" id="KW-1185">Reference proteome</keyword>
<organism evidence="1 2">
    <name type="scientific">Polarella glacialis</name>
    <name type="common">Dinoflagellate</name>
    <dbReference type="NCBI Taxonomy" id="89957"/>
    <lineage>
        <taxon>Eukaryota</taxon>
        <taxon>Sar</taxon>
        <taxon>Alveolata</taxon>
        <taxon>Dinophyceae</taxon>
        <taxon>Suessiales</taxon>
        <taxon>Suessiaceae</taxon>
        <taxon>Polarella</taxon>
    </lineage>
</organism>